<feature type="region of interest" description="Disordered" evidence="1">
    <location>
        <begin position="388"/>
        <end position="421"/>
    </location>
</feature>
<keyword evidence="2" id="KW-0812">Transmembrane</keyword>
<name>A0A090NY37_SHIDY</name>
<dbReference type="Proteomes" id="UP000017944">
    <property type="component" value="Unassembled WGS sequence"/>
</dbReference>
<proteinExistence type="predicted"/>
<dbReference type="PATRIC" id="fig|1401327.3.peg.1245"/>
<dbReference type="InterPro" id="IPR049855">
    <property type="entry name" value="DotG/IcmE-like_C"/>
</dbReference>
<organism evidence="3 4">
    <name type="scientific">Shigella dysenteriae WRSd3</name>
    <dbReference type="NCBI Taxonomy" id="1401327"/>
    <lineage>
        <taxon>Bacteria</taxon>
        <taxon>Pseudomonadati</taxon>
        <taxon>Pseudomonadota</taxon>
        <taxon>Gammaproteobacteria</taxon>
        <taxon>Enterobacterales</taxon>
        <taxon>Enterobacteriaceae</taxon>
        <taxon>Shigella</taxon>
    </lineage>
</organism>
<dbReference type="CDD" id="cd16431">
    <property type="entry name" value="IcmE"/>
    <property type="match status" value="1"/>
</dbReference>
<feature type="transmembrane region" description="Helical" evidence="2">
    <location>
        <begin position="20"/>
        <end position="39"/>
    </location>
</feature>
<feature type="region of interest" description="Disordered" evidence="1">
    <location>
        <begin position="87"/>
        <end position="136"/>
    </location>
</feature>
<protein>
    <submittedName>
        <fullName evidence="3">TraO protein</fullName>
    </submittedName>
</protein>
<feature type="compositionally biased region" description="Low complexity" evidence="1">
    <location>
        <begin position="391"/>
        <end position="406"/>
    </location>
</feature>
<keyword evidence="2" id="KW-0472">Membrane</keyword>
<evidence type="ECO:0000313" key="4">
    <source>
        <dbReference type="Proteomes" id="UP000017944"/>
    </source>
</evidence>
<evidence type="ECO:0000313" key="3">
    <source>
        <dbReference type="EMBL" id="ESU80583.1"/>
    </source>
</evidence>
<accession>A0A090NY37</accession>
<reference evidence="3 4" key="1">
    <citation type="submission" date="2013-10" db="EMBL/GenBank/DDBJ databases">
        <title>Draft genomes and the virulence plasmids of Sd1617 vaccine constructs: WRSd3 and WRSd5.</title>
        <authorList>
            <person name="Aksomboon Vongsawan A."/>
            <person name="Venkatesan M.M."/>
            <person name="Vaisvil B."/>
            <person name="Emel G."/>
            <person name="Kepatral V."/>
            <person name="Sethabutr O."/>
            <person name="Serichantalergs O."/>
            <person name="Mason C."/>
        </authorList>
    </citation>
    <scope>NUCLEOTIDE SEQUENCE [LARGE SCALE GENOMIC DNA]</scope>
    <source>
        <strain evidence="3 4">WRSd3</strain>
    </source>
</reference>
<dbReference type="EMBL" id="AXUT01000094">
    <property type="protein sequence ID" value="ESU80583.1"/>
    <property type="molecule type" value="Genomic_DNA"/>
</dbReference>
<keyword evidence="2" id="KW-1133">Transmembrane helix</keyword>
<feature type="compositionally biased region" description="Polar residues" evidence="1">
    <location>
        <begin position="114"/>
        <end position="130"/>
    </location>
</feature>
<comment type="caution">
    <text evidence="3">The sequence shown here is derived from an EMBL/GenBank/DDBJ whole genome shotgun (WGS) entry which is preliminary data.</text>
</comment>
<gene>
    <name evidence="3" type="ORF">WRSd3_01349</name>
</gene>
<dbReference type="NCBIfam" id="NF033884">
    <property type="entry name" value="conj_TraO_IncI1"/>
    <property type="match status" value="1"/>
</dbReference>
<sequence length="445" mass="47588">MSAEQEQDTAAKSGKKLSALLVMGGVIIIGGGYLLLTWLSPENAASLSSVNINSTTSGGGRNVMETQHYRDLLRADNERGAAEALRNNETFIASLPRGLDTDTGNDQKRDNPPDDQSGTSGQNASPPQEDQTAREKRREALQKLLARINTQHQDARPPVVAAAMWSTTGTPGTAPHASPPGTVTSQHPRLQETSLATPAARPGIQLIPALTRVPAYIDTEVDSDNAVSRVVASVPAGPWAGAVLYSQDARLAGQGMDIHFDRMMWRGMFLKVNAYALNERTGMSTVASDVNHRWFKHIVLPSVLGGVGNVGSLYKDANTQILQGNYGSITGRVGMPDGEALAGVIAGGMAERGSQLLTRQAESEPYRQVTVSRGEVVSILFVEPVMSNDISTPSSGTAPSESPSSGRPLTQAEAEHQASDRIRAAVLRKQNEMQQRYGIQQESYP</sequence>
<dbReference type="RefSeq" id="WP_001272018.1">
    <property type="nucleotide sequence ID" value="NZ_AXUT01000094.1"/>
</dbReference>
<evidence type="ECO:0000256" key="2">
    <source>
        <dbReference type="SAM" id="Phobius"/>
    </source>
</evidence>
<dbReference type="AlphaFoldDB" id="A0A090NY37"/>
<evidence type="ECO:0000256" key="1">
    <source>
        <dbReference type="SAM" id="MobiDB-lite"/>
    </source>
</evidence>